<dbReference type="EMBL" id="JALDAX010000028">
    <property type="protein sequence ID" value="MCI3246053.1"/>
    <property type="molecule type" value="Genomic_DNA"/>
</dbReference>
<organism evidence="1 2">
    <name type="scientific">Streptomyces spinosisporus</name>
    <dbReference type="NCBI Taxonomy" id="2927582"/>
    <lineage>
        <taxon>Bacteria</taxon>
        <taxon>Bacillati</taxon>
        <taxon>Actinomycetota</taxon>
        <taxon>Actinomycetes</taxon>
        <taxon>Kitasatosporales</taxon>
        <taxon>Streptomycetaceae</taxon>
        <taxon>Streptomyces</taxon>
    </lineage>
</organism>
<comment type="caution">
    <text evidence="1">The sequence shown here is derived from an EMBL/GenBank/DDBJ whole genome shotgun (WGS) entry which is preliminary data.</text>
</comment>
<dbReference type="RefSeq" id="WP_242713467.1">
    <property type="nucleotide sequence ID" value="NZ_JALDAX010000028.1"/>
</dbReference>
<accession>A0ABS9XVE3</accession>
<name>A0ABS9XVE3_9ACTN</name>
<protein>
    <recommendedName>
        <fullName evidence="3">GAF domain-containing protein</fullName>
    </recommendedName>
</protein>
<evidence type="ECO:0008006" key="3">
    <source>
        <dbReference type="Google" id="ProtNLM"/>
    </source>
</evidence>
<dbReference type="Proteomes" id="UP001165270">
    <property type="component" value="Unassembled WGS sequence"/>
</dbReference>
<proteinExistence type="predicted"/>
<reference evidence="1" key="1">
    <citation type="submission" date="2022-03" db="EMBL/GenBank/DDBJ databases">
        <title>Streptomyces 7R015 and 7R016 isolated from Barleria lupulina in Thailand.</title>
        <authorList>
            <person name="Kanchanasin P."/>
            <person name="Phongsopitanun W."/>
            <person name="Tanasupawat S."/>
        </authorList>
    </citation>
    <scope>NUCLEOTIDE SEQUENCE</scope>
    <source>
        <strain evidence="1">7R016</strain>
    </source>
</reference>
<gene>
    <name evidence="1" type="ORF">MQN93_40825</name>
</gene>
<evidence type="ECO:0000313" key="2">
    <source>
        <dbReference type="Proteomes" id="UP001165270"/>
    </source>
</evidence>
<sequence length="220" mass="23674">MTATPFVTDASARLPGADIWFALPAGFSPLPTREFMSSGNDGRTPDGEAVLSSLLAASGNSTERQRLAAMLAPVRRMMHVLVETGVIQCSVGLHTDDEGDGRLLLSLFTLAWRRLPWAPRSIMAARMAASAENAVNMELLELPCGPGSLVETHTVAPGSGLGERLLQVSAYVPYPDGERLAILNLATPAVERAEHYRALLREIAFLVSFDTPFSPESDKE</sequence>
<keyword evidence="2" id="KW-1185">Reference proteome</keyword>
<evidence type="ECO:0000313" key="1">
    <source>
        <dbReference type="EMBL" id="MCI3246053.1"/>
    </source>
</evidence>